<sequence length="61" mass="7062">MSLNPRHLLRMSRWSRRPPSTRRVILVFGVVLLCLALSGLERFVGIPEGLQREPNPKIRIE</sequence>
<name>A0AAE3IZ66_9RHOB</name>
<evidence type="ECO:0000313" key="2">
    <source>
        <dbReference type="Proteomes" id="UP001208041"/>
    </source>
</evidence>
<organism evidence="1 2">
    <name type="scientific">Halocynthiibacter halioticoli</name>
    <dbReference type="NCBI Taxonomy" id="2986804"/>
    <lineage>
        <taxon>Bacteria</taxon>
        <taxon>Pseudomonadati</taxon>
        <taxon>Pseudomonadota</taxon>
        <taxon>Alphaproteobacteria</taxon>
        <taxon>Rhodobacterales</taxon>
        <taxon>Paracoccaceae</taxon>
        <taxon>Halocynthiibacter</taxon>
    </lineage>
</organism>
<proteinExistence type="predicted"/>
<dbReference type="Proteomes" id="UP001208041">
    <property type="component" value="Unassembled WGS sequence"/>
</dbReference>
<protein>
    <submittedName>
        <fullName evidence="1">Uncharacterized protein</fullName>
    </submittedName>
</protein>
<keyword evidence="2" id="KW-1185">Reference proteome</keyword>
<comment type="caution">
    <text evidence="1">The sequence shown here is derived from an EMBL/GenBank/DDBJ whole genome shotgun (WGS) entry which is preliminary data.</text>
</comment>
<evidence type="ECO:0000313" key="1">
    <source>
        <dbReference type="EMBL" id="MCV6824404.1"/>
    </source>
</evidence>
<dbReference type="EMBL" id="JAOYFC010000001">
    <property type="protein sequence ID" value="MCV6824404.1"/>
    <property type="molecule type" value="Genomic_DNA"/>
</dbReference>
<accession>A0AAE3IZ66</accession>
<reference evidence="1" key="1">
    <citation type="submission" date="2022-10" db="EMBL/GenBank/DDBJ databases">
        <authorList>
            <person name="Yue Y."/>
        </authorList>
    </citation>
    <scope>NUCLEOTIDE SEQUENCE</scope>
    <source>
        <strain evidence="1">Z654</strain>
    </source>
</reference>
<gene>
    <name evidence="1" type="ORF">OH136_07520</name>
</gene>
<dbReference type="AlphaFoldDB" id="A0AAE3IZ66"/>